<dbReference type="InterPro" id="IPR032823">
    <property type="entry name" value="BCA_ABC_TP_C"/>
</dbReference>
<evidence type="ECO:0000313" key="8">
    <source>
        <dbReference type="Proteomes" id="UP000578449"/>
    </source>
</evidence>
<dbReference type="InterPro" id="IPR003439">
    <property type="entry name" value="ABC_transporter-like_ATP-bd"/>
</dbReference>
<organism evidence="7 8">
    <name type="scientific">Thermocatellispora tengchongensis</name>
    <dbReference type="NCBI Taxonomy" id="1073253"/>
    <lineage>
        <taxon>Bacteria</taxon>
        <taxon>Bacillati</taxon>
        <taxon>Actinomycetota</taxon>
        <taxon>Actinomycetes</taxon>
        <taxon>Streptosporangiales</taxon>
        <taxon>Streptosporangiaceae</taxon>
        <taxon>Thermocatellispora</taxon>
    </lineage>
</organism>
<dbReference type="Gene3D" id="3.40.50.300">
    <property type="entry name" value="P-loop containing nucleotide triphosphate hydrolases"/>
    <property type="match status" value="2"/>
</dbReference>
<keyword evidence="2" id="KW-0813">Transport</keyword>
<dbReference type="PANTHER" id="PTHR43820:SF4">
    <property type="entry name" value="HIGH-AFFINITY BRANCHED-CHAIN AMINO ACID TRANSPORT ATP-BINDING PROTEIN LIVF"/>
    <property type="match status" value="1"/>
</dbReference>
<keyword evidence="8" id="KW-1185">Reference proteome</keyword>
<dbReference type="GO" id="GO:0016887">
    <property type="term" value="F:ATP hydrolysis activity"/>
    <property type="evidence" value="ECO:0007669"/>
    <property type="project" value="InterPro"/>
</dbReference>
<feature type="domain" description="ABC transporter" evidence="6">
    <location>
        <begin position="267"/>
        <end position="499"/>
    </location>
</feature>
<dbReference type="CDD" id="cd03224">
    <property type="entry name" value="ABC_TM1139_LivF_branched"/>
    <property type="match status" value="1"/>
</dbReference>
<dbReference type="Pfam" id="PF12399">
    <property type="entry name" value="BCA_ABC_TP_C"/>
    <property type="match status" value="1"/>
</dbReference>
<dbReference type="GO" id="GO:0005524">
    <property type="term" value="F:ATP binding"/>
    <property type="evidence" value="ECO:0007669"/>
    <property type="project" value="UniProtKB-KW"/>
</dbReference>
<comment type="caution">
    <text evidence="7">The sequence shown here is derived from an EMBL/GenBank/DDBJ whole genome shotgun (WGS) entry which is preliminary data.</text>
</comment>
<accession>A0A840PIW2</accession>
<evidence type="ECO:0000256" key="2">
    <source>
        <dbReference type="ARBA" id="ARBA00022448"/>
    </source>
</evidence>
<evidence type="ECO:0000256" key="1">
    <source>
        <dbReference type="ARBA" id="ARBA00005417"/>
    </source>
</evidence>
<gene>
    <name evidence="7" type="ORF">HNP84_007606</name>
</gene>
<keyword evidence="4" id="KW-0067">ATP-binding</keyword>
<dbReference type="InterPro" id="IPR017871">
    <property type="entry name" value="ABC_transporter-like_CS"/>
</dbReference>
<dbReference type="InterPro" id="IPR027417">
    <property type="entry name" value="P-loop_NTPase"/>
</dbReference>
<evidence type="ECO:0000256" key="3">
    <source>
        <dbReference type="ARBA" id="ARBA00022741"/>
    </source>
</evidence>
<dbReference type="RefSeq" id="WP_185054740.1">
    <property type="nucleotide sequence ID" value="NZ_BAABIX010000002.1"/>
</dbReference>
<name>A0A840PIW2_9ACTN</name>
<dbReference type="AlphaFoldDB" id="A0A840PIW2"/>
<dbReference type="GO" id="GO:0015807">
    <property type="term" value="P:L-amino acid transport"/>
    <property type="evidence" value="ECO:0007669"/>
    <property type="project" value="TreeGrafter"/>
</dbReference>
<evidence type="ECO:0000259" key="6">
    <source>
        <dbReference type="PROSITE" id="PS50893"/>
    </source>
</evidence>
<proteinExistence type="inferred from homology"/>
<dbReference type="PROSITE" id="PS00211">
    <property type="entry name" value="ABC_TRANSPORTER_1"/>
    <property type="match status" value="1"/>
</dbReference>
<feature type="domain" description="ABC transporter" evidence="6">
    <location>
        <begin position="17"/>
        <end position="246"/>
    </location>
</feature>
<dbReference type="SUPFAM" id="SSF52540">
    <property type="entry name" value="P-loop containing nucleoside triphosphate hydrolases"/>
    <property type="match status" value="2"/>
</dbReference>
<dbReference type="Pfam" id="PF00005">
    <property type="entry name" value="ABC_tran"/>
    <property type="match status" value="2"/>
</dbReference>
<sequence>MQEDHVFNGDGREAPELIVRGLTKRFGGVTAVDDVGFRLPGGQALAVVGPNGAGKSTLLKLLAGAHTPTSGSIEFGGRRLERASARQVVRAGIALAHQIPRPFTGLTVWENVAIGAGARGRAAEEHIAAVIAECGLQDKMRRRAENLRLLDLKRLELARALSTRPRCILLDEVAAGLSGRELDEVIALIARISATGCGLVLVEHVEGVVQSLVDRVIVMDWGRIIAEGTPAQIAADATVRQVYLGDGARPRTAARETPPARSGPPLLRLEGVDLAYGDIPALRGVDLEVWPGEVVAVLGANGAGKSSLAAAISGAERVRSGSVRFGADDVTALPAYRRARRGIAHCPEGRRVFPALSVEENLKLALPLRMPAKEVAGRLEDVYAVFPALAEMRARRGGALSGGQQQMLAIGRALIGRPRLVVLDEISLGLAPVVIDGLYEAIEAIRSEGIAVVVVEQNVHRCLAVADRAYVLDRGVVSYAGDPAPLSDPRLLERLYFGSPREEALSP</sequence>
<evidence type="ECO:0000313" key="7">
    <source>
        <dbReference type="EMBL" id="MBB5137853.1"/>
    </source>
</evidence>
<dbReference type="InterPro" id="IPR052156">
    <property type="entry name" value="BCAA_Transport_ATP-bd_LivF"/>
</dbReference>
<dbReference type="InterPro" id="IPR003593">
    <property type="entry name" value="AAA+_ATPase"/>
</dbReference>
<keyword evidence="5" id="KW-0029">Amino-acid transport</keyword>
<dbReference type="SMART" id="SM00382">
    <property type="entry name" value="AAA"/>
    <property type="match status" value="2"/>
</dbReference>
<evidence type="ECO:0000256" key="5">
    <source>
        <dbReference type="ARBA" id="ARBA00022970"/>
    </source>
</evidence>
<protein>
    <submittedName>
        <fullName evidence="7">ABC-type branched-subunit amino acid transport system ATPase component</fullName>
    </submittedName>
</protein>
<evidence type="ECO:0000256" key="4">
    <source>
        <dbReference type="ARBA" id="ARBA00022840"/>
    </source>
</evidence>
<dbReference type="EMBL" id="JACHGN010000020">
    <property type="protein sequence ID" value="MBB5137853.1"/>
    <property type="molecule type" value="Genomic_DNA"/>
</dbReference>
<dbReference type="GO" id="GO:0015658">
    <property type="term" value="F:branched-chain amino acid transmembrane transporter activity"/>
    <property type="evidence" value="ECO:0007669"/>
    <property type="project" value="TreeGrafter"/>
</dbReference>
<keyword evidence="3" id="KW-0547">Nucleotide-binding</keyword>
<reference evidence="7 8" key="1">
    <citation type="submission" date="2020-08" db="EMBL/GenBank/DDBJ databases">
        <title>Genomic Encyclopedia of Type Strains, Phase IV (KMG-IV): sequencing the most valuable type-strain genomes for metagenomic binning, comparative biology and taxonomic classification.</title>
        <authorList>
            <person name="Goeker M."/>
        </authorList>
    </citation>
    <scope>NUCLEOTIDE SEQUENCE [LARGE SCALE GENOMIC DNA]</scope>
    <source>
        <strain evidence="7 8">DSM 45615</strain>
    </source>
</reference>
<dbReference type="PANTHER" id="PTHR43820">
    <property type="entry name" value="HIGH-AFFINITY BRANCHED-CHAIN AMINO ACID TRANSPORT ATP-BINDING PROTEIN LIVF"/>
    <property type="match status" value="1"/>
</dbReference>
<dbReference type="Proteomes" id="UP000578449">
    <property type="component" value="Unassembled WGS sequence"/>
</dbReference>
<dbReference type="PROSITE" id="PS50893">
    <property type="entry name" value="ABC_TRANSPORTER_2"/>
    <property type="match status" value="2"/>
</dbReference>
<comment type="similarity">
    <text evidence="1">Belongs to the ABC transporter superfamily.</text>
</comment>